<keyword evidence="9" id="KW-1185">Reference proteome</keyword>
<dbReference type="EMBL" id="JACCFW010000001">
    <property type="protein sequence ID" value="NYJ76157.1"/>
    <property type="molecule type" value="Genomic_DNA"/>
</dbReference>
<dbReference type="GO" id="GO:0022857">
    <property type="term" value="F:transmembrane transporter activity"/>
    <property type="evidence" value="ECO:0007669"/>
    <property type="project" value="InterPro"/>
</dbReference>
<feature type="transmembrane region" description="Helical" evidence="7">
    <location>
        <begin position="304"/>
        <end position="325"/>
    </location>
</feature>
<feature type="transmembrane region" description="Helical" evidence="7">
    <location>
        <begin position="276"/>
        <end position="298"/>
    </location>
</feature>
<dbReference type="PANTHER" id="PTHR23517:SF13">
    <property type="entry name" value="MAJOR FACILITATOR SUPERFAMILY MFS_1"/>
    <property type="match status" value="1"/>
</dbReference>
<dbReference type="PANTHER" id="PTHR23517">
    <property type="entry name" value="RESISTANCE PROTEIN MDTM, PUTATIVE-RELATED-RELATED"/>
    <property type="match status" value="1"/>
</dbReference>
<evidence type="ECO:0000256" key="1">
    <source>
        <dbReference type="ARBA" id="ARBA00004651"/>
    </source>
</evidence>
<evidence type="ECO:0000256" key="6">
    <source>
        <dbReference type="ARBA" id="ARBA00023136"/>
    </source>
</evidence>
<dbReference type="Pfam" id="PF07690">
    <property type="entry name" value="MFS_1"/>
    <property type="match status" value="1"/>
</dbReference>
<feature type="transmembrane region" description="Helical" evidence="7">
    <location>
        <begin position="211"/>
        <end position="235"/>
    </location>
</feature>
<feature type="transmembrane region" description="Helical" evidence="7">
    <location>
        <begin position="164"/>
        <end position="182"/>
    </location>
</feature>
<dbReference type="Proteomes" id="UP000571817">
    <property type="component" value="Unassembled WGS sequence"/>
</dbReference>
<dbReference type="InterPro" id="IPR050171">
    <property type="entry name" value="MFS_Transporters"/>
</dbReference>
<evidence type="ECO:0000313" key="8">
    <source>
        <dbReference type="EMBL" id="NYJ76157.1"/>
    </source>
</evidence>
<feature type="transmembrane region" description="Helical" evidence="7">
    <location>
        <begin position="247"/>
        <end position="264"/>
    </location>
</feature>
<keyword evidence="4 7" id="KW-0812">Transmembrane</keyword>
<dbReference type="RefSeq" id="WP_179483249.1">
    <property type="nucleotide sequence ID" value="NZ_JACCFW010000001.1"/>
</dbReference>
<comment type="caution">
    <text evidence="8">The sequence shown here is derived from an EMBL/GenBank/DDBJ whole genome shotgun (WGS) entry which is preliminary data.</text>
</comment>
<gene>
    <name evidence="8" type="ORF">HNR15_003120</name>
</gene>
<name>A0A853DHJ3_9MICO</name>
<keyword evidence="2" id="KW-0813">Transport</keyword>
<keyword evidence="3" id="KW-1003">Cell membrane</keyword>
<dbReference type="Gene3D" id="1.20.1250.20">
    <property type="entry name" value="MFS general substrate transporter like domains"/>
    <property type="match status" value="1"/>
</dbReference>
<reference evidence="8 9" key="1">
    <citation type="submission" date="2020-07" db="EMBL/GenBank/DDBJ databases">
        <title>Sequencing the genomes of 1000 actinobacteria strains.</title>
        <authorList>
            <person name="Klenk H.-P."/>
        </authorList>
    </citation>
    <scope>NUCLEOTIDE SEQUENCE [LARGE SCALE GENOMIC DNA]</scope>
    <source>
        <strain evidence="8 9">DSM 29531</strain>
    </source>
</reference>
<feature type="transmembrane region" description="Helical" evidence="7">
    <location>
        <begin position="97"/>
        <end position="116"/>
    </location>
</feature>
<keyword evidence="5 7" id="KW-1133">Transmembrane helix</keyword>
<keyword evidence="6 7" id="KW-0472">Membrane</keyword>
<dbReference type="InterPro" id="IPR011701">
    <property type="entry name" value="MFS"/>
</dbReference>
<comment type="subcellular location">
    <subcellularLocation>
        <location evidence="1">Cell membrane</location>
        <topology evidence="1">Multi-pass membrane protein</topology>
    </subcellularLocation>
</comment>
<feature type="transmembrane region" description="Helical" evidence="7">
    <location>
        <begin position="73"/>
        <end position="91"/>
    </location>
</feature>
<feature type="transmembrane region" description="Helical" evidence="7">
    <location>
        <begin position="43"/>
        <end position="61"/>
    </location>
</feature>
<feature type="transmembrane region" description="Helical" evidence="7">
    <location>
        <begin position="370"/>
        <end position="387"/>
    </location>
</feature>
<feature type="transmembrane region" description="Helical" evidence="7">
    <location>
        <begin position="337"/>
        <end position="358"/>
    </location>
</feature>
<evidence type="ECO:0000256" key="7">
    <source>
        <dbReference type="SAM" id="Phobius"/>
    </source>
</evidence>
<dbReference type="InterPro" id="IPR036259">
    <property type="entry name" value="MFS_trans_sf"/>
</dbReference>
<evidence type="ECO:0000256" key="3">
    <source>
        <dbReference type="ARBA" id="ARBA00022475"/>
    </source>
</evidence>
<evidence type="ECO:0000256" key="2">
    <source>
        <dbReference type="ARBA" id="ARBA00022448"/>
    </source>
</evidence>
<protein>
    <submittedName>
        <fullName evidence="8">MFS family permease</fullName>
    </submittedName>
</protein>
<dbReference type="SUPFAM" id="SSF103473">
    <property type="entry name" value="MFS general substrate transporter"/>
    <property type="match status" value="1"/>
</dbReference>
<sequence>MRLLARNPWMRVALMLFAVGWGANQFAPLLLVYEAHQHLTEQVTSAMFAAYVIGLMPALLLSARLAGHFGHRAIIRPVMLLAMVSSGVLLLGHWSEAALFVGRVLYGVATGAAMAPGTTWVKELSADSAPGTGARRAAMSLSAGFMGGPLVSGLVAQWLPAPEILAYAVHIVLMAGVTVLAWTTPQTGSTTDAGDHREHPTRVRHTALSRAFWAGIAPAAPWVFTCASISLVVLPNVVRGSVSSWEVAFSGIMAGLTLGTGVLIQQPARGFEARRPGITTLAGMGCAIAGSLLALLVAQVSGWALVPVAGIVLGAGYGLVLVGGLTAVERLAPPHQLAMTNAVFYCLTYVGFFMPTVIATLVKHFPTTEVLGLVVVLAVLTTAWVALRGRRDALSEAGAASTTAP</sequence>
<dbReference type="GO" id="GO:0005886">
    <property type="term" value="C:plasma membrane"/>
    <property type="evidence" value="ECO:0007669"/>
    <property type="project" value="UniProtKB-SubCell"/>
</dbReference>
<feature type="transmembrane region" description="Helical" evidence="7">
    <location>
        <begin position="137"/>
        <end position="158"/>
    </location>
</feature>
<dbReference type="AlphaFoldDB" id="A0A853DHJ3"/>
<proteinExistence type="predicted"/>
<evidence type="ECO:0000256" key="5">
    <source>
        <dbReference type="ARBA" id="ARBA00022989"/>
    </source>
</evidence>
<feature type="transmembrane region" description="Helical" evidence="7">
    <location>
        <begin position="12"/>
        <end position="31"/>
    </location>
</feature>
<evidence type="ECO:0000256" key="4">
    <source>
        <dbReference type="ARBA" id="ARBA00022692"/>
    </source>
</evidence>
<evidence type="ECO:0000313" key="9">
    <source>
        <dbReference type="Proteomes" id="UP000571817"/>
    </source>
</evidence>
<accession>A0A853DHJ3</accession>
<organism evidence="8 9">
    <name type="scientific">Allobranchiibius huperziae</name>
    <dbReference type="NCBI Taxonomy" id="1874116"/>
    <lineage>
        <taxon>Bacteria</taxon>
        <taxon>Bacillati</taxon>
        <taxon>Actinomycetota</taxon>
        <taxon>Actinomycetes</taxon>
        <taxon>Micrococcales</taxon>
        <taxon>Dermacoccaceae</taxon>
        <taxon>Allobranchiibius</taxon>
    </lineage>
</organism>